<dbReference type="InterPro" id="IPR051795">
    <property type="entry name" value="Glycosyl_Hydrlase_43"/>
</dbReference>
<dbReference type="PANTHER" id="PTHR42812:SF14">
    <property type="entry name" value="SECRETED PROTEIN"/>
    <property type="match status" value="1"/>
</dbReference>
<dbReference type="RefSeq" id="WP_221025727.1">
    <property type="nucleotide sequence ID" value="NZ_JAIEZQ010000002.1"/>
</dbReference>
<dbReference type="Gene3D" id="2.115.10.20">
    <property type="entry name" value="Glycosyl hydrolase domain, family 43"/>
    <property type="match status" value="1"/>
</dbReference>
<dbReference type="SUPFAM" id="SSF75005">
    <property type="entry name" value="Arabinanase/levansucrase/invertase"/>
    <property type="match status" value="1"/>
</dbReference>
<accession>A0ABS7RR15</accession>
<dbReference type="PANTHER" id="PTHR42812">
    <property type="entry name" value="BETA-XYLOSIDASE"/>
    <property type="match status" value="1"/>
</dbReference>
<dbReference type="Gene3D" id="2.60.120.200">
    <property type="match status" value="1"/>
</dbReference>
<comment type="caution">
    <text evidence="7">The sequence shown here is derived from an EMBL/GenBank/DDBJ whole genome shotgun (WGS) entry which is preliminary data.</text>
</comment>
<keyword evidence="8" id="KW-1185">Reference proteome</keyword>
<proteinExistence type="inferred from homology"/>
<dbReference type="SUPFAM" id="SSF49899">
    <property type="entry name" value="Concanavalin A-like lectins/glucanases"/>
    <property type="match status" value="1"/>
</dbReference>
<feature type="region of interest" description="Disordered" evidence="4">
    <location>
        <begin position="376"/>
        <end position="401"/>
    </location>
</feature>
<dbReference type="InterPro" id="IPR006710">
    <property type="entry name" value="Glyco_hydro_43"/>
</dbReference>
<name>A0ABS7RR15_9ACTN</name>
<dbReference type="CDD" id="cd18616">
    <property type="entry name" value="GH43_ABN-like"/>
    <property type="match status" value="1"/>
</dbReference>
<dbReference type="InterPro" id="IPR013320">
    <property type="entry name" value="ConA-like_dom_sf"/>
</dbReference>
<evidence type="ECO:0000256" key="5">
    <source>
        <dbReference type="SAM" id="SignalP"/>
    </source>
</evidence>
<evidence type="ECO:0000256" key="4">
    <source>
        <dbReference type="SAM" id="MobiDB-lite"/>
    </source>
</evidence>
<evidence type="ECO:0000256" key="3">
    <source>
        <dbReference type="ARBA" id="ARBA00023295"/>
    </source>
</evidence>
<protein>
    <submittedName>
        <fullName evidence="7">Family 43 glycosylhydrolase</fullName>
    </submittedName>
</protein>
<feature type="region of interest" description="Disordered" evidence="4">
    <location>
        <begin position="25"/>
        <end position="48"/>
    </location>
</feature>
<keyword evidence="2" id="KW-0378">Hydrolase</keyword>
<dbReference type="EMBL" id="JAIEZQ010000002">
    <property type="protein sequence ID" value="MBY9076042.1"/>
    <property type="molecule type" value="Genomic_DNA"/>
</dbReference>
<keyword evidence="5" id="KW-0732">Signal</keyword>
<reference evidence="7 8" key="1">
    <citation type="submission" date="2021-08" db="EMBL/GenBank/DDBJ databases">
        <title>Nocardioides bacterium WL0053 sp. nov., isolated from the sediment.</title>
        <authorList>
            <person name="Wang L."/>
            <person name="Zhang D."/>
            <person name="Zhang A."/>
        </authorList>
    </citation>
    <scope>NUCLEOTIDE SEQUENCE [LARGE SCALE GENOMIC DNA]</scope>
    <source>
        <strain evidence="7 8">WL0053</strain>
    </source>
</reference>
<dbReference type="InterPro" id="IPR041542">
    <property type="entry name" value="GH43_C2"/>
</dbReference>
<dbReference type="InterPro" id="IPR023296">
    <property type="entry name" value="Glyco_hydro_beta-prop_sf"/>
</dbReference>
<evidence type="ECO:0000256" key="2">
    <source>
        <dbReference type="ARBA" id="ARBA00022801"/>
    </source>
</evidence>
<sequence>MASQGLRVLAAVAALVVVPWVSAPPSSATTGGYRNPLRPGVNGSDRTVDSCADPTVLRGQQPGDRYWYLYCTTDPLDDQDTAGPGDPVFHPVPMMRSTDLVDWTYVGDALPEAPSWAAEGAGLWAPDVVYSRSLDRYYMTFVVTDVDDAVSGEPGCTSDSAIGVATSRRPTGPWRVSDTPVVAPRRAGVGCDFFWTYDPDVLGDGIRDRGVLYFGSYYGGIHGSRVELTRHGMTATGGTTRITVGNRYEGANVVRRGDHYYLFASATNCCNGPLTGYSVFAGRADSPLGPFTDREGTSLLAGRVGGTPVLSMNGNRWVGTGHNSVFRDFDGQWWTVYHAVDREDPYFASEPGFTKRPALLDPLDWVGGWPTVRAGRWTSDEPMPAPAAQPGEGTSYTPAPLPDDVPGERLVAYSDDFSGTTLDPRWSWVRQPAPATYGVEGGAFRFDTQAGDLYVDSNTASVLTEDAPDGDYVVETRVRLDVPAEGCCFNYVQAGLVVYGGDDAFVKLAHASIWETRQTEFAKEVPTAPEGSPRYGNTVVGPPADRTWLRVVRRGVPGSAGDTERYTAYTSQDGTRWVRGGTWTHDLGDDARIGLVSMGGAGFSAHFDYVEVSSLGR</sequence>
<feature type="chain" id="PRO_5046977521" evidence="5">
    <location>
        <begin position="24"/>
        <end position="617"/>
    </location>
</feature>
<dbReference type="Pfam" id="PF17851">
    <property type="entry name" value="GH43_C2"/>
    <property type="match status" value="1"/>
</dbReference>
<keyword evidence="3" id="KW-0326">Glycosidase</keyword>
<evidence type="ECO:0000313" key="7">
    <source>
        <dbReference type="EMBL" id="MBY9076042.1"/>
    </source>
</evidence>
<dbReference type="Pfam" id="PF04616">
    <property type="entry name" value="Glyco_hydro_43"/>
    <property type="match status" value="1"/>
</dbReference>
<organism evidence="7 8">
    <name type="scientific">Nocardioides jiangsuensis</name>
    <dbReference type="NCBI Taxonomy" id="2866161"/>
    <lineage>
        <taxon>Bacteria</taxon>
        <taxon>Bacillati</taxon>
        <taxon>Actinomycetota</taxon>
        <taxon>Actinomycetes</taxon>
        <taxon>Propionibacteriales</taxon>
        <taxon>Nocardioidaceae</taxon>
        <taxon>Nocardioides</taxon>
    </lineage>
</organism>
<gene>
    <name evidence="7" type="ORF">K1X13_14500</name>
</gene>
<evidence type="ECO:0000313" key="8">
    <source>
        <dbReference type="Proteomes" id="UP000754710"/>
    </source>
</evidence>
<comment type="similarity">
    <text evidence="1">Belongs to the glycosyl hydrolase 43 family.</text>
</comment>
<evidence type="ECO:0000256" key="1">
    <source>
        <dbReference type="ARBA" id="ARBA00009865"/>
    </source>
</evidence>
<feature type="signal peptide" evidence="5">
    <location>
        <begin position="1"/>
        <end position="23"/>
    </location>
</feature>
<dbReference type="Proteomes" id="UP000754710">
    <property type="component" value="Unassembled WGS sequence"/>
</dbReference>
<feature type="domain" description="Beta-xylosidase C-terminal Concanavalin A-like" evidence="6">
    <location>
        <begin position="414"/>
        <end position="611"/>
    </location>
</feature>
<evidence type="ECO:0000259" key="6">
    <source>
        <dbReference type="Pfam" id="PF17851"/>
    </source>
</evidence>